<dbReference type="Gene3D" id="3.40.20.10">
    <property type="entry name" value="Severin"/>
    <property type="match status" value="1"/>
</dbReference>
<protein>
    <recommendedName>
        <fullName evidence="3">ADF-H domain-containing protein</fullName>
    </recommendedName>
</protein>
<keyword evidence="5" id="KW-1185">Reference proteome</keyword>
<evidence type="ECO:0000256" key="2">
    <source>
        <dbReference type="ARBA" id="ARBA00023203"/>
    </source>
</evidence>
<dbReference type="OrthoDB" id="10249245at2759"/>
<sequence>MSTGIIVNDEVVTQFNLFKLKKEPCNYRYYVYKISDNGQEIVIDTFGERDATYDDFCSKLPPKECRYGLFDLDYDTKDGRSSSKLVFIAWTPDEAAVKNKMMYAGSKESIKGALVGVGVHLQACDASELELATILSSVQRI</sequence>
<feature type="domain" description="ADF-H" evidence="3">
    <location>
        <begin position="3"/>
        <end position="139"/>
    </location>
</feature>
<organism evidence="4 5">
    <name type="scientific">Tribonema minus</name>
    <dbReference type="NCBI Taxonomy" id="303371"/>
    <lineage>
        <taxon>Eukaryota</taxon>
        <taxon>Sar</taxon>
        <taxon>Stramenopiles</taxon>
        <taxon>Ochrophyta</taxon>
        <taxon>PX clade</taxon>
        <taxon>Xanthophyceae</taxon>
        <taxon>Tribonematales</taxon>
        <taxon>Tribonemataceae</taxon>
        <taxon>Tribonema</taxon>
    </lineage>
</organism>
<dbReference type="GO" id="GO:0003779">
    <property type="term" value="F:actin binding"/>
    <property type="evidence" value="ECO:0007669"/>
    <property type="project" value="UniProtKB-KW"/>
</dbReference>
<name>A0A836CHD0_9STRA</name>
<dbReference type="CDD" id="cd11286">
    <property type="entry name" value="ADF_cofilin_like"/>
    <property type="match status" value="1"/>
</dbReference>
<dbReference type="Proteomes" id="UP000664859">
    <property type="component" value="Unassembled WGS sequence"/>
</dbReference>
<reference evidence="4" key="1">
    <citation type="submission" date="2021-02" db="EMBL/GenBank/DDBJ databases">
        <title>First Annotated Genome of the Yellow-green Alga Tribonema minus.</title>
        <authorList>
            <person name="Mahan K.M."/>
        </authorList>
    </citation>
    <scope>NUCLEOTIDE SEQUENCE</scope>
    <source>
        <strain evidence="4">UTEX B ZZ1240</strain>
    </source>
</reference>
<dbReference type="GO" id="GO:0015629">
    <property type="term" value="C:actin cytoskeleton"/>
    <property type="evidence" value="ECO:0007669"/>
    <property type="project" value="InterPro"/>
</dbReference>
<dbReference type="SUPFAM" id="SSF55753">
    <property type="entry name" value="Actin depolymerizing proteins"/>
    <property type="match status" value="1"/>
</dbReference>
<evidence type="ECO:0000259" key="3">
    <source>
        <dbReference type="PROSITE" id="PS51263"/>
    </source>
</evidence>
<comment type="caution">
    <text evidence="4">The sequence shown here is derived from an EMBL/GenBank/DDBJ whole genome shotgun (WGS) entry which is preliminary data.</text>
</comment>
<dbReference type="PROSITE" id="PS51263">
    <property type="entry name" value="ADF_H"/>
    <property type="match status" value="1"/>
</dbReference>
<gene>
    <name evidence="4" type="ORF">JKP88DRAFT_185847</name>
</gene>
<accession>A0A836CHD0</accession>
<dbReference type="InterPro" id="IPR002108">
    <property type="entry name" value="ADF-H"/>
</dbReference>
<dbReference type="InterPro" id="IPR017904">
    <property type="entry name" value="ADF/Cofilin"/>
</dbReference>
<evidence type="ECO:0000313" key="4">
    <source>
        <dbReference type="EMBL" id="KAG5183791.1"/>
    </source>
</evidence>
<dbReference type="Pfam" id="PF00241">
    <property type="entry name" value="Cofilin_ADF"/>
    <property type="match status" value="1"/>
</dbReference>
<keyword evidence="2" id="KW-0009">Actin-binding</keyword>
<evidence type="ECO:0000313" key="5">
    <source>
        <dbReference type="Proteomes" id="UP000664859"/>
    </source>
</evidence>
<dbReference type="GO" id="GO:0030042">
    <property type="term" value="P:actin filament depolymerization"/>
    <property type="evidence" value="ECO:0007669"/>
    <property type="project" value="InterPro"/>
</dbReference>
<comment type="similarity">
    <text evidence="1">Belongs to the actin-binding proteins ADF family.</text>
</comment>
<dbReference type="AlphaFoldDB" id="A0A836CHD0"/>
<dbReference type="InterPro" id="IPR029006">
    <property type="entry name" value="ADF-H/Gelsolin-like_dom_sf"/>
</dbReference>
<dbReference type="PANTHER" id="PTHR11913">
    <property type="entry name" value="COFILIN-RELATED"/>
    <property type="match status" value="1"/>
</dbReference>
<dbReference type="EMBL" id="JAFCMP010000190">
    <property type="protein sequence ID" value="KAG5183791.1"/>
    <property type="molecule type" value="Genomic_DNA"/>
</dbReference>
<dbReference type="SMART" id="SM00102">
    <property type="entry name" value="ADF"/>
    <property type="match status" value="1"/>
</dbReference>
<proteinExistence type="inferred from homology"/>
<evidence type="ECO:0000256" key="1">
    <source>
        <dbReference type="ARBA" id="ARBA00006844"/>
    </source>
</evidence>